<accession>A0A5M8QBT6</accession>
<keyword evidence="1" id="KW-0732">Signal</keyword>
<dbReference type="OrthoDB" id="945117at2"/>
<dbReference type="RefSeq" id="WP_149099134.1">
    <property type="nucleotide sequence ID" value="NZ_BMMG01000004.1"/>
</dbReference>
<comment type="caution">
    <text evidence="2">The sequence shown here is derived from an EMBL/GenBank/DDBJ whole genome shotgun (WGS) entry which is preliminary data.</text>
</comment>
<organism evidence="2 4">
    <name type="scientific">Rufibacter glacialis</name>
    <dbReference type="NCBI Taxonomy" id="1259555"/>
    <lineage>
        <taxon>Bacteria</taxon>
        <taxon>Pseudomonadati</taxon>
        <taxon>Bacteroidota</taxon>
        <taxon>Cytophagia</taxon>
        <taxon>Cytophagales</taxon>
        <taxon>Hymenobacteraceae</taxon>
        <taxon>Rufibacter</taxon>
    </lineage>
</organism>
<reference evidence="2 4" key="2">
    <citation type="submission" date="2019-09" db="EMBL/GenBank/DDBJ databases">
        <title>A bacterium isolated from glacier soil.</title>
        <authorList>
            <person name="Liu Q."/>
        </authorList>
    </citation>
    <scope>NUCLEOTIDE SEQUENCE [LARGE SCALE GENOMIC DNA]</scope>
    <source>
        <strain evidence="2 4">MDT1-10-3</strain>
    </source>
</reference>
<dbReference type="EMBL" id="VKKZ01000021">
    <property type="protein sequence ID" value="KAA6433475.1"/>
    <property type="molecule type" value="Genomic_DNA"/>
</dbReference>
<dbReference type="Proteomes" id="UP000323866">
    <property type="component" value="Unassembled WGS sequence"/>
</dbReference>
<feature type="signal peptide" evidence="1">
    <location>
        <begin position="1"/>
        <end position="19"/>
    </location>
</feature>
<evidence type="ECO:0000313" key="4">
    <source>
        <dbReference type="Proteomes" id="UP000323866"/>
    </source>
</evidence>
<evidence type="ECO:0000313" key="2">
    <source>
        <dbReference type="EMBL" id="KAA6433475.1"/>
    </source>
</evidence>
<dbReference type="Proteomes" id="UP001570846">
    <property type="component" value="Unassembled WGS sequence"/>
</dbReference>
<sequence>MKKFLLLIALCGTSSLIFAQDLGKMLVSGSLGYNQHKNESGQNVNIPVKTSNLDVSPKIAFFTSPNLALGISAGYNRNVYKAATRVYSSTEDFEIVDYKGINNQYSVGPFVRLYKPVANKFAFFGQGSTLYEYSKSKNDLALSEPTIHKGGRIDIAPGLVFFPSNIIGIELTMGSFGYSTLKSGNENSGNYQKNSNFYSGFNLSNSTLGISFYLGRTASE</sequence>
<feature type="chain" id="PRO_5024297309" description="Porin family protein" evidence="1">
    <location>
        <begin position="20"/>
        <end position="220"/>
    </location>
</feature>
<proteinExistence type="predicted"/>
<evidence type="ECO:0000313" key="3">
    <source>
        <dbReference type="EMBL" id="MFA1771119.1"/>
    </source>
</evidence>
<reference evidence="2 4" key="1">
    <citation type="submission" date="2019-07" db="EMBL/GenBank/DDBJ databases">
        <authorList>
            <person name="Qu J.-H."/>
        </authorList>
    </citation>
    <scope>NUCLEOTIDE SEQUENCE [LARGE SCALE GENOMIC DNA]</scope>
    <source>
        <strain evidence="2 4">MDT1-10-3</strain>
    </source>
</reference>
<dbReference type="AlphaFoldDB" id="A0A5M8QBT6"/>
<evidence type="ECO:0000313" key="5">
    <source>
        <dbReference type="Proteomes" id="UP001570846"/>
    </source>
</evidence>
<evidence type="ECO:0000256" key="1">
    <source>
        <dbReference type="SAM" id="SignalP"/>
    </source>
</evidence>
<dbReference type="EMBL" id="JBGOGF010000003">
    <property type="protein sequence ID" value="MFA1771119.1"/>
    <property type="molecule type" value="Genomic_DNA"/>
</dbReference>
<protein>
    <recommendedName>
        <fullName evidence="6">Porin family protein</fullName>
    </recommendedName>
</protein>
<keyword evidence="5" id="KW-1185">Reference proteome</keyword>
<reference evidence="3 5" key="3">
    <citation type="submission" date="2024-08" db="EMBL/GenBank/DDBJ databases">
        <authorList>
            <person name="Wei W."/>
        </authorList>
    </citation>
    <scope>NUCLEOTIDE SEQUENCE [LARGE SCALE GENOMIC DNA]</scope>
    <source>
        <strain evidence="3 5">XU2</strain>
    </source>
</reference>
<name>A0A5M8QBT6_9BACT</name>
<gene>
    <name evidence="3" type="ORF">ACD591_07435</name>
    <name evidence="2" type="ORF">FOE74_13480</name>
</gene>
<evidence type="ECO:0008006" key="6">
    <source>
        <dbReference type="Google" id="ProtNLM"/>
    </source>
</evidence>